<gene>
    <name evidence="1" type="ORF">ABIH81_19625</name>
</gene>
<reference evidence="1" key="1">
    <citation type="submission" date="2024-06" db="EMBL/GenBank/DDBJ databases">
        <title>Micromonospora sp. strain HUAS YX12 genome sequences.</title>
        <authorList>
            <person name="Mo P."/>
        </authorList>
    </citation>
    <scope>NUCLEOTIDE SEQUENCE</scope>
    <source>
        <strain evidence="1">HUAS YX12</strain>
    </source>
</reference>
<accession>A0AAU7QXI2</accession>
<evidence type="ECO:0000313" key="1">
    <source>
        <dbReference type="EMBL" id="XBT79865.1"/>
    </source>
</evidence>
<organism evidence="1">
    <name type="scientific">Micromonospora sp. HUAS YX12</name>
    <dbReference type="NCBI Taxonomy" id="3156396"/>
    <lineage>
        <taxon>Bacteria</taxon>
        <taxon>Bacillati</taxon>
        <taxon>Actinomycetota</taxon>
        <taxon>Actinomycetes</taxon>
        <taxon>Micromonosporales</taxon>
        <taxon>Micromonosporaceae</taxon>
        <taxon>Micromonospora</taxon>
    </lineage>
</organism>
<dbReference type="AlphaFoldDB" id="A0AAU7QXI2"/>
<dbReference type="RefSeq" id="WP_349876356.1">
    <property type="nucleotide sequence ID" value="NZ_CP157974.1"/>
</dbReference>
<name>A0AAU7QXI2_9ACTN</name>
<sequence length="1101" mass="119787">MSQASEFLRDRERAWAPALSAVSLVSEIGAGEEDVKEVIRVLGRVCGDAHPYDRRRLLAYRYPACLVTGLAGIGAVGYEHGNYWSAVHDLAPGRIDQSLWGELFRANLDRFKLARFPGLPQVNVGEILMHAGVPAYCIGDLLNLLLQRLARDPGMSAEHFLAWALTPGRESRLSELDKPVQRFIQYGGDYAEDLIDRCIDLLERLRQPVFHADGLGLPPHLIAKAQHLAESGQLDWTGATDRVQSGTRITQARPHLELEPFGRGLLLWLPSIPDAADGHVVWQVRIDGEAQTVVSRSMWPGVRETAPATALPIARPARQLTVELAAYDQEHEIEVVDPRDPLLVFTDDGRRVPATASLPPEPAWLLYPHESGAGESLELHITGDLHDLGDVPAPYGWLGWTLRRVDLRHVAELRLGDGTPRRVKGARRAQLHLDPPLPGVCSLTGAPVVTAAPKLTLPTEPGVTTEWSIRIRRPGSDQLITEVVTVVRDTTVDPWHRLPRPLVGTYEVIVRGPLGRGLSRTLELVEGLNARSNPSWREIRADGLEPATVRASASLHGLTVTPTMVQLGPKDTAAEVQIDSTAGSATVRVTPAHMAVQRLGGNGRGAWSLQPLRLDSETVGEGELLVRLPEVVDAQLVVKAAGRELQTVVSGFTYGQPLARFPLAAIADTVGVHGIAQLDVRVDGQDFPVARCTPRRLASSVHLDRDRLVLVDGVHAEGLVAGFYQVYAPWRPPHVVAFNQDLVSDPLPEEVTTAGPLVALLRIEDPWVPAEWPDWPAADNAFDIADREWKPSGEDTADDAVSGYLAGSGDLPDRPDIAPLLIDLYHRADGLRGRVTCDVRGLSAILRRYPSQALAATARTRTSADRLVAPLVHSGLIAAPPDAYVGERDEDRLWGISPLAGMLATAHRLGEQDGNEALREQVSAVCGEVALHLLDGGTDPYRTVGRFDESALRLAELPIEVRDRLWKAMRIVPGGLLDADERLTAARHLFEVRVQPGLGRVSSAAKDLLLVSRQQIHAVGGQRVSDAVQARRPTTGWRALPALSLALAFIARLAARGHTGCERLLPRTLPHHATLARSAPRLVTVDLLLAEFTLIGSGDAR</sequence>
<protein>
    <submittedName>
        <fullName evidence="1">Uncharacterized protein</fullName>
    </submittedName>
</protein>
<proteinExistence type="predicted"/>
<dbReference type="EMBL" id="CP157974">
    <property type="protein sequence ID" value="XBT79865.1"/>
    <property type="molecule type" value="Genomic_DNA"/>
</dbReference>